<dbReference type="RefSeq" id="WP_097149577.1">
    <property type="nucleotide sequence ID" value="NZ_OBQC01000006.1"/>
</dbReference>
<accession>A0A285UDD2</accession>
<evidence type="ECO:0000313" key="2">
    <source>
        <dbReference type="EMBL" id="SOC39944.1"/>
    </source>
</evidence>
<keyword evidence="3" id="KW-1185">Reference proteome</keyword>
<dbReference type="Proteomes" id="UP000219252">
    <property type="component" value="Unassembled WGS sequence"/>
</dbReference>
<keyword evidence="1" id="KW-1133">Transmembrane helix</keyword>
<evidence type="ECO:0000256" key="1">
    <source>
        <dbReference type="SAM" id="Phobius"/>
    </source>
</evidence>
<dbReference type="EMBL" id="OBQC01000006">
    <property type="protein sequence ID" value="SOC39944.1"/>
    <property type="molecule type" value="Genomic_DNA"/>
</dbReference>
<organism evidence="2 3">
    <name type="scientific">Ureibacillus acetophenoni</name>
    <dbReference type="NCBI Taxonomy" id="614649"/>
    <lineage>
        <taxon>Bacteria</taxon>
        <taxon>Bacillati</taxon>
        <taxon>Bacillota</taxon>
        <taxon>Bacilli</taxon>
        <taxon>Bacillales</taxon>
        <taxon>Caryophanaceae</taxon>
        <taxon>Ureibacillus</taxon>
    </lineage>
</organism>
<dbReference type="AlphaFoldDB" id="A0A285UDD2"/>
<reference evidence="3" key="1">
    <citation type="submission" date="2017-08" db="EMBL/GenBank/DDBJ databases">
        <authorList>
            <person name="Varghese N."/>
            <person name="Submissions S."/>
        </authorList>
    </citation>
    <scope>NUCLEOTIDE SEQUENCE [LARGE SCALE GENOMIC DNA]</scope>
    <source>
        <strain evidence="3">JC23</strain>
    </source>
</reference>
<proteinExistence type="predicted"/>
<keyword evidence="1" id="KW-0812">Transmembrane</keyword>
<keyword evidence="1" id="KW-0472">Membrane</keyword>
<evidence type="ECO:0000313" key="3">
    <source>
        <dbReference type="Proteomes" id="UP000219252"/>
    </source>
</evidence>
<feature type="transmembrane region" description="Helical" evidence="1">
    <location>
        <begin position="6"/>
        <end position="23"/>
    </location>
</feature>
<gene>
    <name evidence="2" type="ORF">SAMN05877842_106200</name>
</gene>
<sequence>MKEHKWRWISLLLVIALIISIWMQMGELNKTKNLQEDILNRVAFAIQDFIWLQESILYEDLDLGEKEKEILLLQISEGYGNQVYSVAESFEGSKRIDLHAIKDLFEIAMQDFIDAESKEEAIQANMDLRELRNNVLQLYDEYF</sequence>
<name>A0A285UDD2_9BACL</name>
<protein>
    <submittedName>
        <fullName evidence="2">Uncharacterized protein</fullName>
    </submittedName>
</protein>